<keyword evidence="4" id="KW-1185">Reference proteome</keyword>
<evidence type="ECO:0000313" key="3">
    <source>
        <dbReference type="EMBL" id="ERT04772.1"/>
    </source>
</evidence>
<dbReference type="AlphaFoldDB" id="U7QC34"/>
<protein>
    <submittedName>
        <fullName evidence="3">Universal stress family protein</fullName>
    </submittedName>
</protein>
<dbReference type="InterPro" id="IPR006016">
    <property type="entry name" value="UspA"/>
</dbReference>
<feature type="domain" description="UspA" evidence="2">
    <location>
        <begin position="121"/>
        <end position="260"/>
    </location>
</feature>
<proteinExistence type="inferred from homology"/>
<dbReference type="PANTHER" id="PTHR31964:SF113">
    <property type="entry name" value="USPA DOMAIN-CONTAINING PROTEIN"/>
    <property type="match status" value="1"/>
</dbReference>
<dbReference type="InterPro" id="IPR006015">
    <property type="entry name" value="Universal_stress_UspA"/>
</dbReference>
<comment type="similarity">
    <text evidence="1">Belongs to the universal stress protein A family.</text>
</comment>
<dbReference type="PATRIC" id="fig|1348334.3.peg.5087"/>
<dbReference type="CDD" id="cd00293">
    <property type="entry name" value="USP-like"/>
    <property type="match status" value="2"/>
</dbReference>
<dbReference type="Gene3D" id="3.40.50.620">
    <property type="entry name" value="HUPs"/>
    <property type="match status" value="2"/>
</dbReference>
<evidence type="ECO:0000313" key="4">
    <source>
        <dbReference type="Proteomes" id="UP000017127"/>
    </source>
</evidence>
<dbReference type="PANTHER" id="PTHR31964">
    <property type="entry name" value="ADENINE NUCLEOTIDE ALPHA HYDROLASES-LIKE SUPERFAMILY PROTEIN"/>
    <property type="match status" value="1"/>
</dbReference>
<evidence type="ECO:0000259" key="2">
    <source>
        <dbReference type="Pfam" id="PF00582"/>
    </source>
</evidence>
<dbReference type="Proteomes" id="UP000017127">
    <property type="component" value="Unassembled WGS sequence"/>
</dbReference>
<sequence>MLMDVPSIQQASVTVLHAVPSQASAQGMSEKLEQGGKILAQAVQSIKVDPTKVNPRLKQGDPKDIVCQVADEENSDLIIMGSRGLQGLRAILENSVSQYVFQLTSRPMLLVKDDTYVKKLKHIMIALDASTSSKEYLDLALSLVKDIQGGQLILAHVNKDISGKSSEDFSDNAQADPVIAAALESVKRMGVNYRCVSAVGKPGPEICRIADEVGADLLILGSPDRRPTVAKNLVDLDRLVGGSLSDYVRIHAECPVLLARTSAP</sequence>
<dbReference type="InterPro" id="IPR014729">
    <property type="entry name" value="Rossmann-like_a/b/a_fold"/>
</dbReference>
<name>U7QC34_9CYAN</name>
<dbReference type="EMBL" id="AUZM01000081">
    <property type="protein sequence ID" value="ERT04772.1"/>
    <property type="molecule type" value="Genomic_DNA"/>
</dbReference>
<comment type="caution">
    <text evidence="3">The sequence shown here is derived from an EMBL/GenBank/DDBJ whole genome shotgun (WGS) entry which is preliminary data.</text>
</comment>
<gene>
    <name evidence="3" type="ORF">M595_5287</name>
</gene>
<accession>U7QC34</accession>
<dbReference type="Pfam" id="PF00582">
    <property type="entry name" value="Usp"/>
    <property type="match status" value="2"/>
</dbReference>
<feature type="domain" description="UspA" evidence="2">
    <location>
        <begin position="10"/>
        <end position="112"/>
    </location>
</feature>
<reference evidence="3 4" key="1">
    <citation type="journal article" date="2013" name="Front. Microbiol.">
        <title>Comparative genomic analyses of the cyanobacterium, Lyngbya aestuarii BL J, a powerful hydrogen producer.</title>
        <authorList>
            <person name="Kothari A."/>
            <person name="Vaughn M."/>
            <person name="Garcia-Pichel F."/>
        </authorList>
    </citation>
    <scope>NUCLEOTIDE SEQUENCE [LARGE SCALE GENOMIC DNA]</scope>
    <source>
        <strain evidence="3 4">BL J</strain>
    </source>
</reference>
<dbReference type="SUPFAM" id="SSF52402">
    <property type="entry name" value="Adenine nucleotide alpha hydrolases-like"/>
    <property type="match status" value="2"/>
</dbReference>
<organism evidence="3 4">
    <name type="scientific">Lyngbya aestuarii BL J</name>
    <dbReference type="NCBI Taxonomy" id="1348334"/>
    <lineage>
        <taxon>Bacteria</taxon>
        <taxon>Bacillati</taxon>
        <taxon>Cyanobacteriota</taxon>
        <taxon>Cyanophyceae</taxon>
        <taxon>Oscillatoriophycideae</taxon>
        <taxon>Oscillatoriales</taxon>
        <taxon>Microcoleaceae</taxon>
        <taxon>Lyngbya</taxon>
    </lineage>
</organism>
<evidence type="ECO:0000256" key="1">
    <source>
        <dbReference type="ARBA" id="ARBA00008791"/>
    </source>
</evidence>
<dbReference type="PRINTS" id="PR01438">
    <property type="entry name" value="UNVRSLSTRESS"/>
</dbReference>